<evidence type="ECO:0000256" key="3">
    <source>
        <dbReference type="ARBA" id="ARBA00022643"/>
    </source>
</evidence>
<dbReference type="Pfam" id="PF00724">
    <property type="entry name" value="Oxidored_FMN"/>
    <property type="match status" value="1"/>
</dbReference>
<reference evidence="7" key="1">
    <citation type="submission" date="2020-02" db="EMBL/GenBank/DDBJ databases">
        <authorList>
            <person name="Meier V. D."/>
        </authorList>
    </citation>
    <scope>NUCLEOTIDE SEQUENCE</scope>
    <source>
        <strain evidence="7">AVDCRST_MAG61</strain>
    </source>
</reference>
<comment type="cofactor">
    <cofactor evidence="1">
        <name>FMN</name>
        <dbReference type="ChEBI" id="CHEBI:58210"/>
    </cofactor>
</comment>
<dbReference type="AlphaFoldDB" id="A0A6J4KRM1"/>
<dbReference type="EMBL" id="CADCTT010000238">
    <property type="protein sequence ID" value="CAA9312126.1"/>
    <property type="molecule type" value="Genomic_DNA"/>
</dbReference>
<dbReference type="CDD" id="cd02932">
    <property type="entry name" value="OYE_YqiM_FMN"/>
    <property type="match status" value="1"/>
</dbReference>
<dbReference type="GO" id="GO:0010181">
    <property type="term" value="F:FMN binding"/>
    <property type="evidence" value="ECO:0007669"/>
    <property type="project" value="InterPro"/>
</dbReference>
<keyword evidence="5" id="KW-0560">Oxidoreductase</keyword>
<gene>
    <name evidence="7" type="ORF">AVDCRST_MAG61-1855</name>
</gene>
<keyword evidence="2" id="KW-0285">Flavoprotein</keyword>
<dbReference type="PANTHER" id="PTHR43303:SF4">
    <property type="entry name" value="NADPH DEHYDROGENASE C23G7.10C-RELATED"/>
    <property type="match status" value="1"/>
</dbReference>
<evidence type="ECO:0000256" key="2">
    <source>
        <dbReference type="ARBA" id="ARBA00022630"/>
    </source>
</evidence>
<dbReference type="InterPro" id="IPR044152">
    <property type="entry name" value="YqjM-like"/>
</dbReference>
<keyword evidence="4" id="KW-0521">NADP</keyword>
<feature type="domain" description="NADH:flavin oxidoreductase/NADH oxidase N-terminal" evidence="6">
    <location>
        <begin position="3"/>
        <end position="341"/>
    </location>
</feature>
<dbReference type="InterPro" id="IPR013785">
    <property type="entry name" value="Aldolase_TIM"/>
</dbReference>
<evidence type="ECO:0000259" key="6">
    <source>
        <dbReference type="Pfam" id="PF00724"/>
    </source>
</evidence>
<protein>
    <recommendedName>
        <fullName evidence="6">NADH:flavin oxidoreductase/NADH oxidase N-terminal domain-containing protein</fullName>
    </recommendedName>
</protein>
<sequence>MADLFTPLKLRDLTIRNRIWLAPMCQYSVLAEDGVPTDWHLVHLGSRAAGGFGLLLTEATAVVPEGRISPQDTGLWNDEQRDAWARIVDFVHGQGAAVGIQLAHAGRKGSTYRWFPGEPSGSVPASAGGWDTVGPTAEPFTGYADPHAMRAEDIAATVAAFADAARRSDEAGFDVVEIHAAHGYLLHQFLSPLSNHRTDGYGGGFAGRARLLLEVVDAVRAVWPVGKPLFVRISATDWVPGGWDSEDSIRLSGLLRERGVDLVDVSTGGNAVTEIPVGPAYQVPFAAAIRAGAGIATGAVGLITTPQQADDVLAAGEADAVLLGRAGLREPSWPLRAAAELGLTWREAPYPLPYTRGAWDDVLAPV</sequence>
<dbReference type="GO" id="GO:0003959">
    <property type="term" value="F:NADPH dehydrogenase activity"/>
    <property type="evidence" value="ECO:0007669"/>
    <property type="project" value="InterPro"/>
</dbReference>
<dbReference type="GO" id="GO:0050661">
    <property type="term" value="F:NADP binding"/>
    <property type="evidence" value="ECO:0007669"/>
    <property type="project" value="InterPro"/>
</dbReference>
<evidence type="ECO:0000256" key="1">
    <source>
        <dbReference type="ARBA" id="ARBA00001917"/>
    </source>
</evidence>
<evidence type="ECO:0000256" key="4">
    <source>
        <dbReference type="ARBA" id="ARBA00022857"/>
    </source>
</evidence>
<dbReference type="Gene3D" id="3.20.20.70">
    <property type="entry name" value="Aldolase class I"/>
    <property type="match status" value="1"/>
</dbReference>
<evidence type="ECO:0000256" key="5">
    <source>
        <dbReference type="ARBA" id="ARBA00023002"/>
    </source>
</evidence>
<evidence type="ECO:0000313" key="7">
    <source>
        <dbReference type="EMBL" id="CAA9312126.1"/>
    </source>
</evidence>
<dbReference type="PANTHER" id="PTHR43303">
    <property type="entry name" value="NADPH DEHYDROGENASE C23G7.10C-RELATED"/>
    <property type="match status" value="1"/>
</dbReference>
<dbReference type="SUPFAM" id="SSF51395">
    <property type="entry name" value="FMN-linked oxidoreductases"/>
    <property type="match status" value="1"/>
</dbReference>
<accession>A0A6J4KRM1</accession>
<organism evidence="7">
    <name type="scientific">uncultured Friedmanniella sp</name>
    <dbReference type="NCBI Taxonomy" id="335381"/>
    <lineage>
        <taxon>Bacteria</taxon>
        <taxon>Bacillati</taxon>
        <taxon>Actinomycetota</taxon>
        <taxon>Actinomycetes</taxon>
        <taxon>Propionibacteriales</taxon>
        <taxon>Nocardioidaceae</taxon>
        <taxon>Friedmanniella</taxon>
        <taxon>environmental samples</taxon>
    </lineage>
</organism>
<keyword evidence="3" id="KW-0288">FMN</keyword>
<proteinExistence type="predicted"/>
<name>A0A6J4KRM1_9ACTN</name>
<dbReference type="InterPro" id="IPR001155">
    <property type="entry name" value="OxRdtase_FMN_N"/>
</dbReference>